<keyword evidence="3" id="KW-1003">Cell membrane</keyword>
<evidence type="ECO:0000256" key="5">
    <source>
        <dbReference type="ARBA" id="ARBA00022729"/>
    </source>
</evidence>
<dbReference type="GO" id="GO:0034707">
    <property type="term" value="C:chloride channel complex"/>
    <property type="evidence" value="ECO:0007669"/>
    <property type="project" value="UniProtKB-KW"/>
</dbReference>
<evidence type="ECO:0000256" key="2">
    <source>
        <dbReference type="ARBA" id="ARBA00022448"/>
    </source>
</evidence>
<dbReference type="Proteomes" id="UP000276133">
    <property type="component" value="Unassembled WGS sequence"/>
</dbReference>
<keyword evidence="9 20" id="KW-0472">Membrane</keyword>
<evidence type="ECO:0000256" key="6">
    <source>
        <dbReference type="ARBA" id="ARBA00022989"/>
    </source>
</evidence>
<comment type="caution">
    <text evidence="23">The sequence shown here is derived from an EMBL/GenBank/DDBJ whole genome shotgun (WGS) entry which is preliminary data.</text>
</comment>
<evidence type="ECO:0000313" key="23">
    <source>
        <dbReference type="EMBL" id="RNA44653.1"/>
    </source>
</evidence>
<evidence type="ECO:0000259" key="21">
    <source>
        <dbReference type="Pfam" id="PF02931"/>
    </source>
</evidence>
<keyword evidence="5" id="KW-0732">Signal</keyword>
<dbReference type="InterPro" id="IPR006201">
    <property type="entry name" value="Neur_channel"/>
</dbReference>
<evidence type="ECO:0000256" key="12">
    <source>
        <dbReference type="ARBA" id="ARBA00023173"/>
    </source>
</evidence>
<keyword evidence="24" id="KW-1185">Reference proteome</keyword>
<evidence type="ECO:0000256" key="4">
    <source>
        <dbReference type="ARBA" id="ARBA00022692"/>
    </source>
</evidence>
<reference evidence="23 24" key="1">
    <citation type="journal article" date="2018" name="Sci. Rep.">
        <title>Genomic signatures of local adaptation to the degree of environmental predictability in rotifers.</title>
        <authorList>
            <person name="Franch-Gras L."/>
            <person name="Hahn C."/>
            <person name="Garcia-Roger E.M."/>
            <person name="Carmona M.J."/>
            <person name="Serra M."/>
            <person name="Gomez A."/>
        </authorList>
    </citation>
    <scope>NUCLEOTIDE SEQUENCE [LARGE SCALE GENOMIC DNA]</scope>
    <source>
        <strain evidence="23">HYR1</strain>
    </source>
</reference>
<dbReference type="SUPFAM" id="SSF63712">
    <property type="entry name" value="Nicotinic receptor ligand binding domain-like"/>
    <property type="match status" value="1"/>
</dbReference>
<keyword evidence="15" id="KW-0628">Postsynaptic cell membrane</keyword>
<dbReference type="PANTHER" id="PTHR18945">
    <property type="entry name" value="NEUROTRANSMITTER GATED ION CHANNEL"/>
    <property type="match status" value="1"/>
</dbReference>
<feature type="domain" description="Neurotransmitter-gated ion-channel transmembrane" evidence="22">
    <location>
        <begin position="279"/>
        <end position="319"/>
    </location>
</feature>
<evidence type="ECO:0000256" key="18">
    <source>
        <dbReference type="ARBA" id="ARBA00034104"/>
    </source>
</evidence>
<dbReference type="PRINTS" id="PR00253">
    <property type="entry name" value="GABAARECEPTR"/>
</dbReference>
<keyword evidence="13" id="KW-0325">Glycoprotein</keyword>
<evidence type="ECO:0000256" key="1">
    <source>
        <dbReference type="ARBA" id="ARBA00010180"/>
    </source>
</evidence>
<comment type="caution">
    <text evidence="20">Lacks conserved residue(s) required for the propagation of feature annotation.</text>
</comment>
<comment type="subcellular location">
    <subcellularLocation>
        <location evidence="18">Postsynaptic cell membrane</location>
        <topology evidence="18">Multi-pass membrane protein</topology>
    </subcellularLocation>
</comment>
<sequence length="573" mass="65505">MERTSRFPDRKTDKCLKFTLMDNVLYALCVLILNLNVLPVVSQLVGSEKTMEQFLDRLLHESVYDRRIRPFYTDSKASESKPVVVLMNMHINTISSISEVNMEYTVDCFFRQEWYDPRLTYSNSSWKHVEDITLHYDLVNKVWTPDAFFRNSKDSKSHKITVPNRLIRIFPEGRVLFSQRLTLRLECPMKLQKFPLDNQTCTINIGSFGYTLKDIVFDWSKTTDTSIPVTISNKLEMPDFILTTHKSSVCQRKTSTGAYACLEVRIELQRDLSSYVNEVYIPSSFVVSLSFISFFIDHRSAAARAPLGATSVLTITTMLGGAYACLEVHFYLKRSFGYYLTQIYIPSVLTCAISFVSFWIDYKAVPARISVGLLTVLTVTTQSSGIRSQLPKVSYIKAIDVWMSACLFFVFAALLEYAVVNVISRKQELKRLVRQNERNKRKSQIPKLVNYSPTNEKVLMIGNRLAHMNSYNKCDLDHNNSHEALESLLQPNLSSSIKKKPQSNHSLHVDSVVSLSGVSQQSSPPAASTLPISAPRDDAQMIDFVSSFLFPISFIIFNIVYWMVYLNMQVNFE</sequence>
<keyword evidence="10" id="KW-1015">Disulfide bond</keyword>
<dbReference type="InterPro" id="IPR036719">
    <property type="entry name" value="Neuro-gated_channel_TM_sf"/>
</dbReference>
<feature type="transmembrane region" description="Helical" evidence="20">
    <location>
        <begin position="308"/>
        <end position="326"/>
    </location>
</feature>
<dbReference type="EMBL" id="REGN01000078">
    <property type="protein sequence ID" value="RNA44653.1"/>
    <property type="molecule type" value="Genomic_DNA"/>
</dbReference>
<evidence type="ECO:0000256" key="17">
    <source>
        <dbReference type="ARBA" id="ARBA00023303"/>
    </source>
</evidence>
<feature type="transmembrane region" description="Helical" evidence="20">
    <location>
        <begin position="279"/>
        <end position="296"/>
    </location>
</feature>
<evidence type="ECO:0000256" key="7">
    <source>
        <dbReference type="ARBA" id="ARBA00023018"/>
    </source>
</evidence>
<evidence type="ECO:0000256" key="8">
    <source>
        <dbReference type="ARBA" id="ARBA00023065"/>
    </source>
</evidence>
<dbReference type="GO" id="GO:0004888">
    <property type="term" value="F:transmembrane signaling receptor activity"/>
    <property type="evidence" value="ECO:0007669"/>
    <property type="project" value="InterPro"/>
</dbReference>
<keyword evidence="8 20" id="KW-0406">Ion transport</keyword>
<feature type="domain" description="Neurotransmitter-gated ion-channel ligand-binding" evidence="21">
    <location>
        <begin position="52"/>
        <end position="270"/>
    </location>
</feature>
<keyword evidence="17 20" id="KW-0407">Ion channel</keyword>
<evidence type="ECO:0000256" key="16">
    <source>
        <dbReference type="ARBA" id="ARBA00023286"/>
    </source>
</evidence>
<gene>
    <name evidence="23" type="ORF">BpHYR1_047961</name>
</gene>
<name>A0A3M7T983_BRAPC</name>
<dbReference type="GO" id="GO:0005230">
    <property type="term" value="F:extracellular ligand-gated monoatomic ion channel activity"/>
    <property type="evidence" value="ECO:0007669"/>
    <property type="project" value="InterPro"/>
</dbReference>
<dbReference type="InterPro" id="IPR038050">
    <property type="entry name" value="Neuro_actylchol_rec"/>
</dbReference>
<dbReference type="STRING" id="10195.A0A3M7T983"/>
<dbReference type="Pfam" id="PF02931">
    <property type="entry name" value="Neur_chan_LBD"/>
    <property type="match status" value="1"/>
</dbReference>
<keyword evidence="2 20" id="KW-0813">Transport</keyword>
<evidence type="ECO:0000256" key="19">
    <source>
        <dbReference type="ARBA" id="ARBA00071250"/>
    </source>
</evidence>
<evidence type="ECO:0000256" key="20">
    <source>
        <dbReference type="RuleBase" id="RU000687"/>
    </source>
</evidence>
<feature type="transmembrane region" description="Helical" evidence="20">
    <location>
        <begin position="24"/>
        <end position="45"/>
    </location>
</feature>
<evidence type="ECO:0000256" key="11">
    <source>
        <dbReference type="ARBA" id="ARBA00023170"/>
    </source>
</evidence>
<dbReference type="InterPro" id="IPR018000">
    <property type="entry name" value="Neurotransmitter_ion_chnl_CS"/>
</dbReference>
<feature type="transmembrane region" description="Helical" evidence="20">
    <location>
        <begin position="544"/>
        <end position="564"/>
    </location>
</feature>
<keyword evidence="16" id="KW-1071">Ligand-gated ion channel</keyword>
<dbReference type="Pfam" id="PF02932">
    <property type="entry name" value="Neur_chan_memb"/>
    <property type="match status" value="2"/>
</dbReference>
<dbReference type="InterPro" id="IPR006028">
    <property type="entry name" value="GABAA/Glycine_rcpt"/>
</dbReference>
<keyword evidence="11 23" id="KW-0675">Receptor</keyword>
<keyword evidence="12" id="KW-0869">Chloride channel</keyword>
<evidence type="ECO:0000256" key="14">
    <source>
        <dbReference type="ARBA" id="ARBA00023214"/>
    </source>
</evidence>
<keyword evidence="7" id="KW-0770">Synapse</keyword>
<dbReference type="PROSITE" id="PS00236">
    <property type="entry name" value="NEUROTR_ION_CHANNEL"/>
    <property type="match status" value="1"/>
</dbReference>
<evidence type="ECO:0000256" key="15">
    <source>
        <dbReference type="ARBA" id="ARBA00023257"/>
    </source>
</evidence>
<dbReference type="SUPFAM" id="SSF90112">
    <property type="entry name" value="Neurotransmitter-gated ion-channel transmembrane pore"/>
    <property type="match status" value="2"/>
</dbReference>
<dbReference type="InterPro" id="IPR006202">
    <property type="entry name" value="Neur_chan_lig-bd"/>
</dbReference>
<dbReference type="AlphaFoldDB" id="A0A3M7T983"/>
<dbReference type="CDD" id="cd18990">
    <property type="entry name" value="LGIC_ECD_GABAAR"/>
    <property type="match status" value="1"/>
</dbReference>
<dbReference type="InterPro" id="IPR006029">
    <property type="entry name" value="Neurotrans-gated_channel_TM"/>
</dbReference>
<dbReference type="PRINTS" id="PR00252">
    <property type="entry name" value="NRIONCHANNEL"/>
</dbReference>
<dbReference type="OrthoDB" id="407674at2759"/>
<keyword evidence="4 20" id="KW-0812">Transmembrane</keyword>
<dbReference type="GO" id="GO:0005254">
    <property type="term" value="F:chloride channel activity"/>
    <property type="evidence" value="ECO:0007669"/>
    <property type="project" value="UniProtKB-KW"/>
</dbReference>
<dbReference type="Gene3D" id="1.20.58.390">
    <property type="entry name" value="Neurotransmitter-gated ion-channel transmembrane domain"/>
    <property type="match status" value="2"/>
</dbReference>
<dbReference type="Gene3D" id="2.70.170.10">
    <property type="entry name" value="Neurotransmitter-gated ion-channel ligand-binding domain"/>
    <property type="match status" value="1"/>
</dbReference>
<evidence type="ECO:0000256" key="10">
    <source>
        <dbReference type="ARBA" id="ARBA00023157"/>
    </source>
</evidence>
<dbReference type="InterPro" id="IPR036734">
    <property type="entry name" value="Neur_chan_lig-bd_sf"/>
</dbReference>
<proteinExistence type="inferred from homology"/>
<evidence type="ECO:0000259" key="22">
    <source>
        <dbReference type="Pfam" id="PF02932"/>
    </source>
</evidence>
<organism evidence="23 24">
    <name type="scientific">Brachionus plicatilis</name>
    <name type="common">Marine rotifer</name>
    <name type="synonym">Brachionus muelleri</name>
    <dbReference type="NCBI Taxonomy" id="10195"/>
    <lineage>
        <taxon>Eukaryota</taxon>
        <taxon>Metazoa</taxon>
        <taxon>Spiralia</taxon>
        <taxon>Gnathifera</taxon>
        <taxon>Rotifera</taxon>
        <taxon>Eurotatoria</taxon>
        <taxon>Monogononta</taxon>
        <taxon>Pseudotrocha</taxon>
        <taxon>Ploima</taxon>
        <taxon>Brachionidae</taxon>
        <taxon>Brachionus</taxon>
    </lineage>
</organism>
<dbReference type="FunFam" id="2.70.170.10:FF:000021">
    <property type="entry name" value="Gamma-aminobutyric acid receptor isoform 3b"/>
    <property type="match status" value="1"/>
</dbReference>
<feature type="transmembrane region" description="Helical" evidence="20">
    <location>
        <begin position="338"/>
        <end position="360"/>
    </location>
</feature>
<evidence type="ECO:0000256" key="3">
    <source>
        <dbReference type="ARBA" id="ARBA00022475"/>
    </source>
</evidence>
<evidence type="ECO:0000313" key="24">
    <source>
        <dbReference type="Proteomes" id="UP000276133"/>
    </source>
</evidence>
<keyword evidence="6 20" id="KW-1133">Transmembrane helix</keyword>
<evidence type="ECO:0000256" key="13">
    <source>
        <dbReference type="ARBA" id="ARBA00023180"/>
    </source>
</evidence>
<keyword evidence="14" id="KW-0868">Chloride</keyword>
<dbReference type="GO" id="GO:0045211">
    <property type="term" value="C:postsynaptic membrane"/>
    <property type="evidence" value="ECO:0007669"/>
    <property type="project" value="UniProtKB-SubCell"/>
</dbReference>
<dbReference type="CDD" id="cd19049">
    <property type="entry name" value="LGIC_TM_anion"/>
    <property type="match status" value="1"/>
</dbReference>
<comment type="similarity">
    <text evidence="1">Belongs to the ligand-gated ion channel (TC 1.A.9) family. Gamma-aminobutyric acid receptor (TC 1.A.9.5) subfamily.</text>
</comment>
<feature type="domain" description="Neurotransmitter-gated ion-channel transmembrane" evidence="22">
    <location>
        <begin position="343"/>
        <end position="562"/>
    </location>
</feature>
<evidence type="ECO:0000256" key="9">
    <source>
        <dbReference type="ARBA" id="ARBA00023136"/>
    </source>
</evidence>
<protein>
    <recommendedName>
        <fullName evidence="19">Gamma-aminobutyric acid receptor subunit beta</fullName>
    </recommendedName>
</protein>
<accession>A0A3M7T983</accession>
<feature type="transmembrane region" description="Helical" evidence="20">
    <location>
        <begin position="401"/>
        <end position="424"/>
    </location>
</feature>